<dbReference type="SUPFAM" id="SSF54427">
    <property type="entry name" value="NTF2-like"/>
    <property type="match status" value="1"/>
</dbReference>
<dbReference type="Proteomes" id="UP000192707">
    <property type="component" value="Unassembled WGS sequence"/>
</dbReference>
<reference evidence="2 3" key="1">
    <citation type="submission" date="2016-12" db="EMBL/GenBank/DDBJ databases">
        <title>The new phylogeny of genus Mycobacterium.</title>
        <authorList>
            <person name="Tortoli E."/>
            <person name="Trovato A."/>
            <person name="Cirillo D.M."/>
        </authorList>
    </citation>
    <scope>NUCLEOTIDE SEQUENCE [LARGE SCALE GENOMIC DNA]</scope>
    <source>
        <strain evidence="2 3">DSM 45069</strain>
    </source>
</reference>
<dbReference type="AlphaFoldDB" id="A0A1W9ZCH0"/>
<comment type="caution">
    <text evidence="2">The sequence shown here is derived from an EMBL/GenBank/DDBJ whole genome shotgun (WGS) entry which is preliminary data.</text>
</comment>
<dbReference type="InterPro" id="IPR032710">
    <property type="entry name" value="NTF2-like_dom_sf"/>
</dbReference>
<name>A0A1W9ZCH0_MYCAI</name>
<feature type="domain" description="SnoaL-like" evidence="1">
    <location>
        <begin position="8"/>
        <end position="115"/>
    </location>
</feature>
<dbReference type="OrthoDB" id="3681559at2"/>
<keyword evidence="3" id="KW-1185">Reference proteome</keyword>
<gene>
    <name evidence="2" type="ORF">BST14_17725</name>
</gene>
<protein>
    <recommendedName>
        <fullName evidence="1">SnoaL-like domain-containing protein</fullName>
    </recommendedName>
</protein>
<dbReference type="InterPro" id="IPR037401">
    <property type="entry name" value="SnoaL-like"/>
</dbReference>
<sequence>MSEAQILARRWLDALHVLDIDAAVELLADDAVLEIPLAPPGLADRFEGKAAIAAFLSASQVFAKLDFHDIEVRETTDPEVAVVEFRSTGTFKETDLDYANRYVLIVRARSGHIVLYREYFNPLALAAAFGN</sequence>
<organism evidence="2 3">
    <name type="scientific">Mycobacterium arosiense ATCC BAA-1401 = DSM 45069</name>
    <dbReference type="NCBI Taxonomy" id="1265311"/>
    <lineage>
        <taxon>Bacteria</taxon>
        <taxon>Bacillati</taxon>
        <taxon>Actinomycetota</taxon>
        <taxon>Actinomycetes</taxon>
        <taxon>Mycobacteriales</taxon>
        <taxon>Mycobacteriaceae</taxon>
        <taxon>Mycobacterium</taxon>
        <taxon>Mycobacterium avium complex (MAC)</taxon>
    </lineage>
</organism>
<evidence type="ECO:0000313" key="3">
    <source>
        <dbReference type="Proteomes" id="UP000192707"/>
    </source>
</evidence>
<dbReference type="EMBL" id="MVHG01000048">
    <property type="protein sequence ID" value="ORA11954.1"/>
    <property type="molecule type" value="Genomic_DNA"/>
</dbReference>
<dbReference type="Pfam" id="PF12680">
    <property type="entry name" value="SnoaL_2"/>
    <property type="match status" value="1"/>
</dbReference>
<evidence type="ECO:0000259" key="1">
    <source>
        <dbReference type="Pfam" id="PF12680"/>
    </source>
</evidence>
<accession>A0A1W9ZCH0</accession>
<dbReference type="RefSeq" id="WP_083065686.1">
    <property type="nucleotide sequence ID" value="NZ_MVHG01000048.1"/>
</dbReference>
<dbReference type="Gene3D" id="3.10.450.50">
    <property type="match status" value="1"/>
</dbReference>
<evidence type="ECO:0000313" key="2">
    <source>
        <dbReference type="EMBL" id="ORA11954.1"/>
    </source>
</evidence>
<proteinExistence type="predicted"/>